<sequence length="102" mass="11723">MSFKYTLNFSVIFALLVPFYSVDASEMTKKKVQKDDVSINYHFMDKDSIQKEEEISELVSKAFEIYTELFGGLPRDLSGDEYSEIDIHVKQGKYLGAKPILN</sequence>
<protein>
    <submittedName>
        <fullName evidence="2">Uncharacterized protein</fullName>
    </submittedName>
</protein>
<feature type="chain" id="PRO_5032777207" evidence="1">
    <location>
        <begin position="25"/>
        <end position="102"/>
    </location>
</feature>
<dbReference type="AlphaFoldDB" id="A0A7S9DZS0"/>
<dbReference type="Proteomes" id="UP000595095">
    <property type="component" value="Chromosome"/>
</dbReference>
<dbReference type="EMBL" id="CP064795">
    <property type="protein sequence ID" value="QPG06663.1"/>
    <property type="molecule type" value="Genomic_DNA"/>
</dbReference>
<reference evidence="2 3" key="1">
    <citation type="submission" date="2020-11" db="EMBL/GenBank/DDBJ databases">
        <title>Complete genome sequence for Salinimonas sp. strain G2-b.</title>
        <authorList>
            <person name="Park S.-J."/>
        </authorList>
    </citation>
    <scope>NUCLEOTIDE SEQUENCE [LARGE SCALE GENOMIC DNA]</scope>
    <source>
        <strain evidence="2 3">G2-b</strain>
    </source>
</reference>
<evidence type="ECO:0000313" key="3">
    <source>
        <dbReference type="Proteomes" id="UP000595095"/>
    </source>
</evidence>
<keyword evidence="1" id="KW-0732">Signal</keyword>
<evidence type="ECO:0000313" key="2">
    <source>
        <dbReference type="EMBL" id="QPG06663.1"/>
    </source>
</evidence>
<feature type="signal peptide" evidence="1">
    <location>
        <begin position="1"/>
        <end position="24"/>
    </location>
</feature>
<gene>
    <name evidence="2" type="ORF">IT774_05790</name>
</gene>
<accession>A0A7S9DZS0</accession>
<organism evidence="2 3">
    <name type="scientific">Salinimonas marina</name>
    <dbReference type="NCBI Taxonomy" id="2785918"/>
    <lineage>
        <taxon>Bacteria</taxon>
        <taxon>Pseudomonadati</taxon>
        <taxon>Pseudomonadota</taxon>
        <taxon>Gammaproteobacteria</taxon>
        <taxon>Alteromonadales</taxon>
        <taxon>Alteromonadaceae</taxon>
        <taxon>Alteromonas/Salinimonas group</taxon>
        <taxon>Salinimonas</taxon>
    </lineage>
</organism>
<evidence type="ECO:0000256" key="1">
    <source>
        <dbReference type="SAM" id="SignalP"/>
    </source>
</evidence>
<proteinExistence type="predicted"/>
<dbReference type="KEGG" id="smaa:IT774_05790"/>
<keyword evidence="3" id="KW-1185">Reference proteome</keyword>
<name>A0A7S9DZS0_9ALTE</name>
<dbReference type="RefSeq" id="WP_195811739.1">
    <property type="nucleotide sequence ID" value="NZ_CP064795.1"/>
</dbReference>